<evidence type="ECO:0000256" key="3">
    <source>
        <dbReference type="ARBA" id="ARBA00023163"/>
    </source>
</evidence>
<dbReference type="SMART" id="SM00066">
    <property type="entry name" value="GAL4"/>
    <property type="match status" value="1"/>
</dbReference>
<feature type="region of interest" description="Disordered" evidence="5">
    <location>
        <begin position="58"/>
        <end position="132"/>
    </location>
</feature>
<evidence type="ECO:0000256" key="2">
    <source>
        <dbReference type="ARBA" id="ARBA00023125"/>
    </source>
</evidence>
<feature type="compositionally biased region" description="Basic residues" evidence="5">
    <location>
        <begin position="84"/>
        <end position="93"/>
    </location>
</feature>
<dbReference type="InterPro" id="IPR050675">
    <property type="entry name" value="OAF3"/>
</dbReference>
<keyword evidence="1" id="KW-0805">Transcription regulation</keyword>
<evidence type="ECO:0000256" key="1">
    <source>
        <dbReference type="ARBA" id="ARBA00023015"/>
    </source>
</evidence>
<dbReference type="GO" id="GO:0008270">
    <property type="term" value="F:zinc ion binding"/>
    <property type="evidence" value="ECO:0007669"/>
    <property type="project" value="InterPro"/>
</dbReference>
<dbReference type="InterPro" id="IPR036864">
    <property type="entry name" value="Zn2-C6_fun-type_DNA-bd_sf"/>
</dbReference>
<protein>
    <recommendedName>
        <fullName evidence="6">Zn(2)-C6 fungal-type domain-containing protein</fullName>
    </recommendedName>
</protein>
<evidence type="ECO:0000256" key="4">
    <source>
        <dbReference type="ARBA" id="ARBA00023242"/>
    </source>
</evidence>
<reference evidence="7 8" key="1">
    <citation type="journal article" date="2023" name="IMA Fungus">
        <title>Comparative genomic study of the Penicillium genus elucidates a diverse pangenome and 15 lateral gene transfer events.</title>
        <authorList>
            <person name="Petersen C."/>
            <person name="Sorensen T."/>
            <person name="Nielsen M.R."/>
            <person name="Sondergaard T.E."/>
            <person name="Sorensen J.L."/>
            <person name="Fitzpatrick D.A."/>
            <person name="Frisvad J.C."/>
            <person name="Nielsen K.L."/>
        </authorList>
    </citation>
    <scope>NUCLEOTIDE SEQUENCE [LARGE SCALE GENOMIC DNA]</scope>
    <source>
        <strain evidence="7 8">IBT 35679</strain>
    </source>
</reference>
<dbReference type="PANTHER" id="PTHR31069:SF32">
    <property type="entry name" value="ARGININE METABOLISM REGULATION PROTEIN II"/>
    <property type="match status" value="1"/>
</dbReference>
<accession>A0AAD6CHI4</accession>
<keyword evidence="4" id="KW-0539">Nucleus</keyword>
<dbReference type="AlphaFoldDB" id="A0AAD6CHI4"/>
<dbReference type="Pfam" id="PF00172">
    <property type="entry name" value="Zn_clus"/>
    <property type="match status" value="1"/>
</dbReference>
<feature type="compositionally biased region" description="Low complexity" evidence="5">
    <location>
        <begin position="102"/>
        <end position="118"/>
    </location>
</feature>
<dbReference type="PROSITE" id="PS50048">
    <property type="entry name" value="ZN2_CY6_FUNGAL_2"/>
    <property type="match status" value="1"/>
</dbReference>
<evidence type="ECO:0000256" key="5">
    <source>
        <dbReference type="SAM" id="MobiDB-lite"/>
    </source>
</evidence>
<evidence type="ECO:0000259" key="6">
    <source>
        <dbReference type="PROSITE" id="PS50048"/>
    </source>
</evidence>
<evidence type="ECO:0000313" key="7">
    <source>
        <dbReference type="EMBL" id="KAJ5523678.1"/>
    </source>
</evidence>
<dbReference type="EMBL" id="JAQIZZ010000008">
    <property type="protein sequence ID" value="KAJ5523678.1"/>
    <property type="molecule type" value="Genomic_DNA"/>
</dbReference>
<comment type="caution">
    <text evidence="7">The sequence shown here is derived from an EMBL/GenBank/DDBJ whole genome shotgun (WGS) entry which is preliminary data.</text>
</comment>
<sequence>MSEGYFGRACKTCRRRGRGCDRRLPTCNTCESNGLVCEGYLLQWPGLASRGKFVGKSIPVSTGKGQGGRAGKEGKGGKGVKGAKATKARRSRRTQPTEVEVSTSTPALALAPASQSPPDEAQDNQGDPTQSRMLNAPKFLTKEIPIDPQLAIDDNTFLFDTLMDFQSTVEVETLKMPTLDIGTYMDMNNQLYPRIDVLNIPDELKFIMEYRQYLSYQLEAVADANGPKIFVR</sequence>
<organism evidence="7 8">
    <name type="scientific">Penicillium frequentans</name>
    <dbReference type="NCBI Taxonomy" id="3151616"/>
    <lineage>
        <taxon>Eukaryota</taxon>
        <taxon>Fungi</taxon>
        <taxon>Dikarya</taxon>
        <taxon>Ascomycota</taxon>
        <taxon>Pezizomycotina</taxon>
        <taxon>Eurotiomycetes</taxon>
        <taxon>Eurotiomycetidae</taxon>
        <taxon>Eurotiales</taxon>
        <taxon>Aspergillaceae</taxon>
        <taxon>Penicillium</taxon>
    </lineage>
</organism>
<keyword evidence="2" id="KW-0238">DNA-binding</keyword>
<keyword evidence="8" id="KW-1185">Reference proteome</keyword>
<proteinExistence type="predicted"/>
<dbReference type="PANTHER" id="PTHR31069">
    <property type="entry name" value="OLEATE-ACTIVATED TRANSCRIPTION FACTOR 1-RELATED"/>
    <property type="match status" value="1"/>
</dbReference>
<dbReference type="InterPro" id="IPR001138">
    <property type="entry name" value="Zn2Cys6_DnaBD"/>
</dbReference>
<keyword evidence="3" id="KW-0804">Transcription</keyword>
<gene>
    <name evidence="7" type="ORF">N7494_010328</name>
</gene>
<evidence type="ECO:0000313" key="8">
    <source>
        <dbReference type="Proteomes" id="UP001220324"/>
    </source>
</evidence>
<dbReference type="GO" id="GO:0000981">
    <property type="term" value="F:DNA-binding transcription factor activity, RNA polymerase II-specific"/>
    <property type="evidence" value="ECO:0007669"/>
    <property type="project" value="InterPro"/>
</dbReference>
<dbReference type="Proteomes" id="UP001220324">
    <property type="component" value="Unassembled WGS sequence"/>
</dbReference>
<dbReference type="SUPFAM" id="SSF57701">
    <property type="entry name" value="Zn2/Cys6 DNA-binding domain"/>
    <property type="match status" value="1"/>
</dbReference>
<feature type="domain" description="Zn(2)-C6 fungal-type" evidence="6">
    <location>
        <begin position="9"/>
        <end position="37"/>
    </location>
</feature>
<feature type="compositionally biased region" description="Polar residues" evidence="5">
    <location>
        <begin position="123"/>
        <end position="132"/>
    </location>
</feature>
<dbReference type="GO" id="GO:0003677">
    <property type="term" value="F:DNA binding"/>
    <property type="evidence" value="ECO:0007669"/>
    <property type="project" value="UniProtKB-KW"/>
</dbReference>
<name>A0AAD6CHI4_9EURO</name>
<dbReference type="Gene3D" id="4.10.240.10">
    <property type="entry name" value="Zn(2)-C6 fungal-type DNA-binding domain"/>
    <property type="match status" value="1"/>
</dbReference>